<feature type="transmembrane region" description="Helical" evidence="1">
    <location>
        <begin position="213"/>
        <end position="231"/>
    </location>
</feature>
<dbReference type="Proteomes" id="UP001597244">
    <property type="component" value="Unassembled WGS sequence"/>
</dbReference>
<feature type="transmembrane region" description="Helical" evidence="1">
    <location>
        <begin position="237"/>
        <end position="256"/>
    </location>
</feature>
<evidence type="ECO:0000313" key="2">
    <source>
        <dbReference type="EMBL" id="MFD1466070.1"/>
    </source>
</evidence>
<proteinExistence type="predicted"/>
<dbReference type="EMBL" id="JBHTOF010000095">
    <property type="protein sequence ID" value="MFD1466070.1"/>
    <property type="molecule type" value="Genomic_DNA"/>
</dbReference>
<evidence type="ECO:0008006" key="4">
    <source>
        <dbReference type="Google" id="ProtNLM"/>
    </source>
</evidence>
<feature type="transmembrane region" description="Helical" evidence="1">
    <location>
        <begin position="110"/>
        <end position="128"/>
    </location>
</feature>
<gene>
    <name evidence="2" type="ORF">ACFQ4L_08340</name>
</gene>
<feature type="transmembrane region" description="Helical" evidence="1">
    <location>
        <begin position="135"/>
        <end position="155"/>
    </location>
</feature>
<feature type="transmembrane region" description="Helical" evidence="1">
    <location>
        <begin position="42"/>
        <end position="66"/>
    </location>
</feature>
<organism evidence="2 3">
    <name type="scientific">Lapidilactobacillus mulanensis</name>
    <dbReference type="NCBI Taxonomy" id="2485999"/>
    <lineage>
        <taxon>Bacteria</taxon>
        <taxon>Bacillati</taxon>
        <taxon>Bacillota</taxon>
        <taxon>Bacilli</taxon>
        <taxon>Lactobacillales</taxon>
        <taxon>Lactobacillaceae</taxon>
        <taxon>Lapidilactobacillus</taxon>
    </lineage>
</organism>
<reference evidence="3" key="1">
    <citation type="journal article" date="2019" name="Int. J. Syst. Evol. Microbiol.">
        <title>The Global Catalogue of Microorganisms (GCM) 10K type strain sequencing project: providing services to taxonomists for standard genome sequencing and annotation.</title>
        <authorList>
            <consortium name="The Broad Institute Genomics Platform"/>
            <consortium name="The Broad Institute Genome Sequencing Center for Infectious Disease"/>
            <person name="Wu L."/>
            <person name="Ma J."/>
        </authorList>
    </citation>
    <scope>NUCLEOTIDE SEQUENCE [LARGE SCALE GENOMIC DNA]</scope>
    <source>
        <strain evidence="3">CCM 8951</strain>
    </source>
</reference>
<evidence type="ECO:0000256" key="1">
    <source>
        <dbReference type="SAM" id="Phobius"/>
    </source>
</evidence>
<keyword evidence="3" id="KW-1185">Reference proteome</keyword>
<keyword evidence="1" id="KW-0812">Transmembrane</keyword>
<keyword evidence="1" id="KW-0472">Membrane</keyword>
<sequence length="384" mass="44306">MEKSTGISHVSATLKNMNLFFLITSVAIKVQADNIYNHTLTYPWWSIGRHVLFGASLILVAIVFFLEQRKSFCFLRELKQLTVMIALIMLVSVGFLAINGGSITYLLKSVYFIYSAFLYGFLLLNIYSREEINQLVKWFFLLVMILYLFEYYPVLIVADNYMQINFFNSYSPFESSAFSAYFYGCMMFFTLATTNKKLSLLSIAFNLLSFKRVNVIFSIIFFVISLSRWGYFRVKKWILYLLIVLFTIIPAVEYQLMTPSVIEKIASYLGFTDVHGLLMGRDRYFFEVINSNYRAAGFSSATNRLQQLSGHGMEMDGLSTYMEMGILGTSIFSFGFWKFSGSVFRNIFVMFVFFVNYLTSSQLGDTYSLLLLFLTVCLVKEDSV</sequence>
<keyword evidence="1" id="KW-1133">Transmembrane helix</keyword>
<accession>A0ABW4DN41</accession>
<feature type="transmembrane region" description="Helical" evidence="1">
    <location>
        <begin position="78"/>
        <end position="98"/>
    </location>
</feature>
<feature type="transmembrane region" description="Helical" evidence="1">
    <location>
        <begin position="343"/>
        <end position="359"/>
    </location>
</feature>
<feature type="transmembrane region" description="Helical" evidence="1">
    <location>
        <begin position="318"/>
        <end position="337"/>
    </location>
</feature>
<evidence type="ECO:0000313" key="3">
    <source>
        <dbReference type="Proteomes" id="UP001597244"/>
    </source>
</evidence>
<feature type="transmembrane region" description="Helical" evidence="1">
    <location>
        <begin position="175"/>
        <end position="192"/>
    </location>
</feature>
<name>A0ABW4DN41_9LACO</name>
<dbReference type="RefSeq" id="WP_125578178.1">
    <property type="nucleotide sequence ID" value="NZ_JBHTOF010000095.1"/>
</dbReference>
<comment type="caution">
    <text evidence="2">The sequence shown here is derived from an EMBL/GenBank/DDBJ whole genome shotgun (WGS) entry which is preliminary data.</text>
</comment>
<protein>
    <recommendedName>
        <fullName evidence="4">Polymerase</fullName>
    </recommendedName>
</protein>